<sequence length="270" mass="30098">MRVASWFRQSLPQQPLYPSSILPSQRDTNTVASILTLHLPHVMPVHVNTEEARTTAPTTGRNTSQTIVENAEGTAPARLPSPLFEVPIASQARCAALREQHPHPTASHQVLFQRARGNTEATPHHNNSADQQLKKGTSGQHISYPLSTLPASPHLSSQLTQITRADTSLPRLESPAEEEEVDEEEEGEDADNNCEQRLIRVDNACTRTLPQLGKSFPNRAVRRAEERRTHFTDHLEHSNLYQTSQKPTSMPCPDILPSLPPSLPLRWVRP</sequence>
<dbReference type="Proteomes" id="UP001651158">
    <property type="component" value="Unassembled WGS sequence"/>
</dbReference>
<proteinExistence type="predicted"/>
<gene>
    <name evidence="2" type="ORF">TcWFU_000741</name>
</gene>
<keyword evidence="3" id="KW-1185">Reference proteome</keyword>
<accession>A0ABR4Q7P1</accession>
<name>A0ABR4Q7P1_9CEST</name>
<evidence type="ECO:0000256" key="1">
    <source>
        <dbReference type="SAM" id="MobiDB-lite"/>
    </source>
</evidence>
<evidence type="ECO:0000313" key="2">
    <source>
        <dbReference type="EMBL" id="KAL5105630.1"/>
    </source>
</evidence>
<feature type="region of interest" description="Disordered" evidence="1">
    <location>
        <begin position="229"/>
        <end position="270"/>
    </location>
</feature>
<evidence type="ECO:0000313" key="3">
    <source>
        <dbReference type="Proteomes" id="UP001651158"/>
    </source>
</evidence>
<feature type="compositionally biased region" description="Acidic residues" evidence="1">
    <location>
        <begin position="175"/>
        <end position="192"/>
    </location>
</feature>
<comment type="caution">
    <text evidence="2">The sequence shown here is derived from an EMBL/GenBank/DDBJ whole genome shotgun (WGS) entry which is preliminary data.</text>
</comment>
<feature type="compositionally biased region" description="Polar residues" evidence="1">
    <location>
        <begin position="119"/>
        <end position="166"/>
    </location>
</feature>
<organism evidence="2 3">
    <name type="scientific">Taenia crassiceps</name>
    <dbReference type="NCBI Taxonomy" id="6207"/>
    <lineage>
        <taxon>Eukaryota</taxon>
        <taxon>Metazoa</taxon>
        <taxon>Spiralia</taxon>
        <taxon>Lophotrochozoa</taxon>
        <taxon>Platyhelminthes</taxon>
        <taxon>Cestoda</taxon>
        <taxon>Eucestoda</taxon>
        <taxon>Cyclophyllidea</taxon>
        <taxon>Taeniidae</taxon>
        <taxon>Taenia</taxon>
    </lineage>
</organism>
<dbReference type="EMBL" id="JAKROA010000007">
    <property type="protein sequence ID" value="KAL5105630.1"/>
    <property type="molecule type" value="Genomic_DNA"/>
</dbReference>
<feature type="compositionally biased region" description="Polar residues" evidence="1">
    <location>
        <begin position="239"/>
        <end position="248"/>
    </location>
</feature>
<protein>
    <submittedName>
        <fullName evidence="2">Uncharacterized protein</fullName>
    </submittedName>
</protein>
<reference evidence="2 3" key="1">
    <citation type="journal article" date="2022" name="Front. Cell. Infect. Microbiol.">
        <title>The Genomes of Two Strains of Taenia crassiceps the Animal Model for the Study of Human Cysticercosis.</title>
        <authorList>
            <person name="Bobes R.J."/>
            <person name="Estrada K."/>
            <person name="Rios-Valencia D.G."/>
            <person name="Calderon-Gallegos A."/>
            <person name="de la Torre P."/>
            <person name="Carrero J.C."/>
            <person name="Sanchez-Flores A."/>
            <person name="Laclette J.P."/>
        </authorList>
    </citation>
    <scope>NUCLEOTIDE SEQUENCE [LARGE SCALE GENOMIC DNA]</scope>
    <source>
        <strain evidence="2">WFUcys</strain>
    </source>
</reference>
<feature type="region of interest" description="Disordered" evidence="1">
    <location>
        <begin position="119"/>
        <end position="194"/>
    </location>
</feature>